<evidence type="ECO:0000256" key="3">
    <source>
        <dbReference type="ARBA" id="ARBA00005267"/>
    </source>
</evidence>
<dbReference type="Pfam" id="PF00258">
    <property type="entry name" value="Flavodoxin_1"/>
    <property type="match status" value="1"/>
</dbReference>
<dbReference type="GO" id="GO:0009055">
    <property type="term" value="F:electron transfer activity"/>
    <property type="evidence" value="ECO:0007669"/>
    <property type="project" value="UniProtKB-UniRule"/>
</dbReference>
<dbReference type="EMBL" id="NILC01000030">
    <property type="protein sequence ID" value="TWL22153.1"/>
    <property type="molecule type" value="Genomic_DNA"/>
</dbReference>
<dbReference type="GO" id="GO:0016651">
    <property type="term" value="F:oxidoreductase activity, acting on NAD(P)H"/>
    <property type="evidence" value="ECO:0007669"/>
    <property type="project" value="UniProtKB-ARBA"/>
</dbReference>
<dbReference type="Proteomes" id="UP000595038">
    <property type="component" value="Chromosome"/>
</dbReference>
<name>A0A1Y0YH46_BACLI</name>
<sequence>MSKALIAYASMSGNTEDIAMIIKDTLREYGFDVTIQEMDDVDTDSLAEYDLLLIGTYTWGDGDLPYEAESFYEEVSSLDLKGKKAACFGSGDYAYPRFCEAVNTFYTMLERTGADLYQETLKIELAPETDEDAECCKEFAEGFIRWAEQQKRRAEIHVS</sequence>
<evidence type="ECO:0000256" key="5">
    <source>
        <dbReference type="ARBA" id="ARBA00022448"/>
    </source>
</evidence>
<dbReference type="PROSITE" id="PS50902">
    <property type="entry name" value="FLAVODOXIN_LIKE"/>
    <property type="match status" value="1"/>
</dbReference>
<gene>
    <name evidence="12" type="ORF">CHCC16736_0616</name>
    <name evidence="11" type="ORF">I6G80_18500</name>
</gene>
<dbReference type="PANTHER" id="PTHR42809:SF1">
    <property type="entry name" value="FLAVODOXIN 1"/>
    <property type="match status" value="1"/>
</dbReference>
<evidence type="ECO:0000256" key="4">
    <source>
        <dbReference type="ARBA" id="ARBA00017869"/>
    </source>
</evidence>
<feature type="domain" description="Flavodoxin-like" evidence="10">
    <location>
        <begin position="4"/>
        <end position="144"/>
    </location>
</feature>
<keyword evidence="8 9" id="KW-0249">Electron transport</keyword>
<dbReference type="GeneID" id="92861776"/>
<evidence type="ECO:0000256" key="7">
    <source>
        <dbReference type="ARBA" id="ARBA00022643"/>
    </source>
</evidence>
<dbReference type="GO" id="GO:0010181">
    <property type="term" value="F:FMN binding"/>
    <property type="evidence" value="ECO:0007669"/>
    <property type="project" value="UniProtKB-UniRule"/>
</dbReference>
<dbReference type="NCBIfam" id="TIGR01753">
    <property type="entry name" value="flav_short"/>
    <property type="match status" value="1"/>
</dbReference>
<evidence type="ECO:0000256" key="8">
    <source>
        <dbReference type="ARBA" id="ARBA00022982"/>
    </source>
</evidence>
<evidence type="ECO:0000256" key="2">
    <source>
        <dbReference type="ARBA" id="ARBA00003297"/>
    </source>
</evidence>
<keyword evidence="5 9" id="KW-0813">Transport</keyword>
<dbReference type="NCBIfam" id="NF005216">
    <property type="entry name" value="PRK06703.1"/>
    <property type="match status" value="1"/>
</dbReference>
<protein>
    <recommendedName>
        <fullName evidence="4 9">Flavodoxin</fullName>
    </recommendedName>
</protein>
<dbReference type="InterPro" id="IPR010087">
    <property type="entry name" value="Flav_short"/>
</dbReference>
<evidence type="ECO:0000256" key="1">
    <source>
        <dbReference type="ARBA" id="ARBA00001917"/>
    </source>
</evidence>
<evidence type="ECO:0000313" key="14">
    <source>
        <dbReference type="Proteomes" id="UP000595038"/>
    </source>
</evidence>
<evidence type="ECO:0000313" key="11">
    <source>
        <dbReference type="EMBL" id="QPR71795.1"/>
    </source>
</evidence>
<dbReference type="SUPFAM" id="SSF52218">
    <property type="entry name" value="Flavoproteins"/>
    <property type="match status" value="1"/>
</dbReference>
<dbReference type="InterPro" id="IPR010086">
    <property type="entry name" value="Flavodoxin_lc"/>
</dbReference>
<dbReference type="RefSeq" id="WP_011197941.1">
    <property type="nucleotide sequence ID" value="NZ_BEXU01000041.1"/>
</dbReference>
<dbReference type="OMA" id="GFETTIH"/>
<dbReference type="Gene3D" id="3.40.50.360">
    <property type="match status" value="1"/>
</dbReference>
<dbReference type="InterPro" id="IPR050619">
    <property type="entry name" value="Flavodoxin"/>
</dbReference>
<keyword evidence="6 9" id="KW-0285">Flavoprotein</keyword>
<comment type="cofactor">
    <cofactor evidence="1 9">
        <name>FMN</name>
        <dbReference type="ChEBI" id="CHEBI:58210"/>
    </cofactor>
</comment>
<dbReference type="NCBIfam" id="NF005246">
    <property type="entry name" value="PRK06756.1"/>
    <property type="match status" value="1"/>
</dbReference>
<evidence type="ECO:0000259" key="10">
    <source>
        <dbReference type="PROSITE" id="PS50902"/>
    </source>
</evidence>
<reference evidence="12 13" key="1">
    <citation type="submission" date="2019-06" db="EMBL/GenBank/DDBJ databases">
        <title>Genome sequence analysis of &gt;100 Bacillus licheniformis strains suggests intrinsic resistance to this species.</title>
        <authorList>
            <person name="Wels M."/>
            <person name="Siezen R.J."/>
            <person name="Johansen E."/>
            <person name="Stuer-Lauridsen B."/>
            <person name="Bjerre K."/>
            <person name="Nielsen B.K.K."/>
        </authorList>
    </citation>
    <scope>NUCLEOTIDE SEQUENCE [LARGE SCALE GENOMIC DNA]</scope>
    <source>
        <strain evidence="12 13">BAC-16736</strain>
    </source>
</reference>
<dbReference type="PANTHER" id="PTHR42809">
    <property type="entry name" value="FLAVODOXIN 2"/>
    <property type="match status" value="1"/>
</dbReference>
<dbReference type="InterPro" id="IPR029039">
    <property type="entry name" value="Flavoprotein-like_sf"/>
</dbReference>
<dbReference type="EMBL" id="CP065647">
    <property type="protein sequence ID" value="QPR71795.1"/>
    <property type="molecule type" value="Genomic_DNA"/>
</dbReference>
<evidence type="ECO:0000313" key="13">
    <source>
        <dbReference type="Proteomes" id="UP000435910"/>
    </source>
</evidence>
<dbReference type="AlphaFoldDB" id="A0A1Y0YH46"/>
<evidence type="ECO:0000256" key="9">
    <source>
        <dbReference type="PIRNR" id="PIRNR038996"/>
    </source>
</evidence>
<keyword evidence="7 9" id="KW-0288">FMN</keyword>
<comment type="similarity">
    <text evidence="3 9">Belongs to the flavodoxin family.</text>
</comment>
<dbReference type="PIRSF" id="PIRSF038996">
    <property type="entry name" value="FldA"/>
    <property type="match status" value="1"/>
</dbReference>
<evidence type="ECO:0000256" key="6">
    <source>
        <dbReference type="ARBA" id="ARBA00022630"/>
    </source>
</evidence>
<evidence type="ECO:0000313" key="12">
    <source>
        <dbReference type="EMBL" id="TWL22153.1"/>
    </source>
</evidence>
<dbReference type="InterPro" id="IPR008254">
    <property type="entry name" value="Flavodoxin/NO_synth"/>
</dbReference>
<organism evidence="12 13">
    <name type="scientific">Bacillus licheniformis</name>
    <dbReference type="NCBI Taxonomy" id="1402"/>
    <lineage>
        <taxon>Bacteria</taxon>
        <taxon>Bacillati</taxon>
        <taxon>Bacillota</taxon>
        <taxon>Bacilli</taxon>
        <taxon>Bacillales</taxon>
        <taxon>Bacillaceae</taxon>
        <taxon>Bacillus</taxon>
    </lineage>
</organism>
<comment type="function">
    <text evidence="2 9">Low-potential electron donor to a number of redox enzymes.</text>
</comment>
<reference evidence="11 14" key="2">
    <citation type="submission" date="2020-12" db="EMBL/GenBank/DDBJ databases">
        <title>FDA dAtabase for Regulatory Grade micrObial Sequences (FDA-ARGOS): Supporting development and validation of Infectious Disease Dx tests.</title>
        <authorList>
            <person name="Nelson B."/>
            <person name="Plummer A."/>
            <person name="Tallon L."/>
            <person name="Sadzewicz L."/>
            <person name="Zhao X."/>
            <person name="Boylan J."/>
            <person name="Ott S."/>
            <person name="Bowen H."/>
            <person name="Vavikolanu K."/>
            <person name="Mehta A."/>
            <person name="Aluvathingal J."/>
            <person name="Nadendla S."/>
            <person name="Myers T."/>
            <person name="Yan Y."/>
            <person name="Sichtig H."/>
        </authorList>
    </citation>
    <scope>NUCLEOTIDE SEQUENCE [LARGE SCALE GENOMIC DNA]</scope>
    <source>
        <strain evidence="11 14">FDAARGOS_923</strain>
    </source>
</reference>
<proteinExistence type="inferred from homology"/>
<dbReference type="Proteomes" id="UP000435910">
    <property type="component" value="Unassembled WGS sequence"/>
</dbReference>
<accession>A0A1Y0YH46</accession>